<evidence type="ECO:0000256" key="1">
    <source>
        <dbReference type="SAM" id="MobiDB-lite"/>
    </source>
</evidence>
<dbReference type="EMBL" id="LN606600">
    <property type="protein sequence ID" value="CEF40336.1"/>
    <property type="molecule type" value="Genomic_DNA"/>
</dbReference>
<feature type="compositionally biased region" description="Low complexity" evidence="1">
    <location>
        <begin position="303"/>
        <end position="345"/>
    </location>
</feature>
<protein>
    <submittedName>
        <fullName evidence="2">Burkholderia phage Bcep781 gp14</fullName>
    </submittedName>
</protein>
<sequence length="490" mass="49970">MTPQSHLHSLPASTPAPLASPQLARPPISLPTNLAASTQPQTAEAPGPPYGTVEFALDRSVRRIDADGHLHIAACILSAATVCPYYGHEIPNAAALGLDPNALYQVYRDPTALQAAAASMAGKPILMRHQPVSAQAHPSMLTVGTVGSDVHFTPPNLIGSLTIWQSAAIAAIQSGQQKAVSAGYRYRAVAQTGTHDGTPYTLVMADIVFNHLALVTEPRVKTAIIGDASPAAPSRANGKRPHTGAWGSGPSSMAGARAPAIQPSSASVPSFIAASGGTAPSSSSQPCLQQGALTSNSTRQAMPTHAHATSHAHPAASSSVQTDASAIPAAAHTPNAASSEATARTVSSLPAAAPLAGSGGTQPHSTTIPSCTAAQPALSMDAAIAQAVQQAEAGAMRRMEALHTARAAVRPFVGDVTMDSAAAVYGFALRENGVDTTALPEAALQPLFQQFARLHAQTQSAGQGAALGMDSSKTVSFREEFGLNRITVKA</sequence>
<accession>A0A0U5EU02</accession>
<dbReference type="AlphaFoldDB" id="A0A0U5EU02"/>
<feature type="compositionally biased region" description="Polar residues" evidence="1">
    <location>
        <begin position="30"/>
        <end position="42"/>
    </location>
</feature>
<dbReference type="InterPro" id="IPR016913">
    <property type="entry name" value="UCP029215"/>
</dbReference>
<evidence type="ECO:0000313" key="2">
    <source>
        <dbReference type="EMBL" id="CEF40336.1"/>
    </source>
</evidence>
<name>A0A0U5EU02_9PROT</name>
<feature type="compositionally biased region" description="Low complexity" evidence="1">
    <location>
        <begin position="7"/>
        <end position="23"/>
    </location>
</feature>
<proteinExistence type="predicted"/>
<feature type="region of interest" description="Disordered" evidence="1">
    <location>
        <begin position="1"/>
        <end position="51"/>
    </location>
</feature>
<gene>
    <name evidence="2" type="ORF">ASN_936</name>
</gene>
<reference evidence="3" key="1">
    <citation type="submission" date="2014-09" db="EMBL/GenBank/DDBJ databases">
        <authorList>
            <person name="Illeghems K.G."/>
        </authorList>
    </citation>
    <scope>NUCLEOTIDE SEQUENCE [LARGE SCALE GENOMIC DNA]</scope>
    <source>
        <strain evidence="3">108B</strain>
    </source>
</reference>
<dbReference type="Proteomes" id="UP000056109">
    <property type="component" value="Chromosome I"/>
</dbReference>
<dbReference type="PATRIC" id="fig|446692.3.peg.929"/>
<feature type="compositionally biased region" description="Low complexity" evidence="1">
    <location>
        <begin position="273"/>
        <end position="284"/>
    </location>
</feature>
<evidence type="ECO:0000313" key="3">
    <source>
        <dbReference type="Proteomes" id="UP000056109"/>
    </source>
</evidence>
<dbReference type="Pfam" id="PF09979">
    <property type="entry name" value="DUF2213"/>
    <property type="match status" value="1"/>
</dbReference>
<dbReference type="KEGG" id="asz:ASN_936"/>
<organism evidence="2 3">
    <name type="scientific">Acetobacter senegalensis</name>
    <dbReference type="NCBI Taxonomy" id="446692"/>
    <lineage>
        <taxon>Bacteria</taxon>
        <taxon>Pseudomonadati</taxon>
        <taxon>Pseudomonadota</taxon>
        <taxon>Alphaproteobacteria</taxon>
        <taxon>Acetobacterales</taxon>
        <taxon>Acetobacteraceae</taxon>
        <taxon>Acetobacter</taxon>
    </lineage>
</organism>
<feature type="region of interest" description="Disordered" evidence="1">
    <location>
        <begin position="229"/>
        <end position="345"/>
    </location>
</feature>
<keyword evidence="3" id="KW-1185">Reference proteome</keyword>
<feature type="compositionally biased region" description="Polar residues" evidence="1">
    <location>
        <begin position="285"/>
        <end position="301"/>
    </location>
</feature>